<dbReference type="SMART" id="SM00906">
    <property type="entry name" value="Fungal_trans"/>
    <property type="match status" value="1"/>
</dbReference>
<feature type="compositionally biased region" description="Polar residues" evidence="6">
    <location>
        <begin position="14"/>
        <end position="30"/>
    </location>
</feature>
<feature type="region of interest" description="Disordered" evidence="6">
    <location>
        <begin position="48"/>
        <end position="88"/>
    </location>
</feature>
<keyword evidence="9" id="KW-1185">Reference proteome</keyword>
<dbReference type="GO" id="GO:0006351">
    <property type="term" value="P:DNA-templated transcription"/>
    <property type="evidence" value="ECO:0007669"/>
    <property type="project" value="InterPro"/>
</dbReference>
<feature type="region of interest" description="Disordered" evidence="6">
    <location>
        <begin position="513"/>
        <end position="534"/>
    </location>
</feature>
<dbReference type="AlphaFoldDB" id="A0A4S3J6H6"/>
<dbReference type="PANTHER" id="PTHR47663:SF1">
    <property type="entry name" value="XYLANOLYTIC TRANSCRIPTIONAL ACTIVATOR XLNR-RELATED"/>
    <property type="match status" value="1"/>
</dbReference>
<keyword evidence="5" id="KW-0539">Nucleus</keyword>
<evidence type="ECO:0000313" key="8">
    <source>
        <dbReference type="EMBL" id="THC90553.1"/>
    </source>
</evidence>
<keyword evidence="4" id="KW-0804">Transcription</keyword>
<gene>
    <name evidence="8" type="ORF">EYZ11_009994</name>
</gene>
<evidence type="ECO:0000256" key="4">
    <source>
        <dbReference type="ARBA" id="ARBA00023163"/>
    </source>
</evidence>
<feature type="region of interest" description="Disordered" evidence="6">
    <location>
        <begin position="1"/>
        <end position="33"/>
    </location>
</feature>
<feature type="region of interest" description="Disordered" evidence="6">
    <location>
        <begin position="264"/>
        <end position="295"/>
    </location>
</feature>
<feature type="compositionally biased region" description="Polar residues" evidence="6">
    <location>
        <begin position="269"/>
        <end position="295"/>
    </location>
</feature>
<dbReference type="PANTHER" id="PTHR47663">
    <property type="entry name" value="XYLANOLYTIC TRANSCRIPTIONAL ACTIVATOR XLNR-RELATED"/>
    <property type="match status" value="1"/>
</dbReference>
<feature type="region of interest" description="Disordered" evidence="6">
    <location>
        <begin position="145"/>
        <end position="184"/>
    </location>
</feature>
<dbReference type="STRING" id="1220188.A0A4S3J6H6"/>
<dbReference type="CDD" id="cd12148">
    <property type="entry name" value="fungal_TF_MHR"/>
    <property type="match status" value="1"/>
</dbReference>
<feature type="compositionally biased region" description="Basic and acidic residues" evidence="6">
    <location>
        <begin position="524"/>
        <end position="534"/>
    </location>
</feature>
<dbReference type="Pfam" id="PF04082">
    <property type="entry name" value="Fungal_trans"/>
    <property type="match status" value="1"/>
</dbReference>
<sequence>MSATSLHQFVSPFSPFSSDAQSSGMTQSPTVRLDTLAEGSQYALEQLQLSREAEGANADGGAPLSSKSNNQPLYGSDENKPSNNNTISGFKSELVERVTNATNCGRSVTGRAQFGFTCEYARERKKRGKASKKDLAAAAAAAAAGTGGGTASLPNRPAGQDGASLAKGQTPPDARSSQEGGGGYHAVLDATRSLTTPTQSQLQYPSNVPGMVGIQNRQQASHSQPPFGAPMDSLQLNHFSSLNGSSQSSLSIPDLRSLQILHQSGAPRSPSSGLPSHGLNSGYNDSTYHLMNPQDSNNASINHFRLSSSAENSSAQFLGLSPPAQSPSWLPLPSPSPANFHAFNIPPFSSTMRYPVLQPVLPHIASIIPQSLACDLLDVYFTSLSPSHVSPQSPYVTSDAAFLTSSPSARGRICQKLLELTIGLLRPLIHGPALGETSPNYAADMVINGVALGGFGVSMDQLRAQSNATGAVDDVATYVHLATVVSASEYKAASMRWWTAAWTLARELRLGRELPPNAAQPQPDGEREGESEADLSKRNQALITSVGNGPGGATLSATEEEREERRRLWWLLYATDRHLALCYNRPLTLRDRECEGLLQPMNDDLWQSNNFAAAGYRHVGPPMECTGHSMFEYFLPLMTILGEIVDLKHARDHPRFGPGFRNSPEWDHRVLEITRQLDTYGQSLKEFEARHTSSLALGTENEPTVGGTHLDHMSPSVRSSSTAGSQVNESIVHTKMVVAYGTHIMHVLHILLAGKWDPINLLEDHDLWISSESFISAMSHAVGAAEAAAGILEYDPDLSLMPFFFGIYLLQGSFLLLLAADKLQGDASPSVVRACETIVRAHEACVVTLNTEYQRKFRKIMRSALAQVRGRRFEDFGEQQQRRREVLSLYRWTGDGSGLAL</sequence>
<feature type="compositionally biased region" description="Low complexity" evidence="6">
    <location>
        <begin position="240"/>
        <end position="250"/>
    </location>
</feature>
<dbReference type="InterPro" id="IPR051439">
    <property type="entry name" value="XlnR/Xlr1"/>
</dbReference>
<proteinExistence type="predicted"/>
<feature type="domain" description="Xylanolytic transcriptional activator regulatory" evidence="7">
    <location>
        <begin position="494"/>
        <end position="605"/>
    </location>
</feature>
<name>A0A4S3J6H6_9EURO</name>
<keyword evidence="1" id="KW-0862">Zinc</keyword>
<evidence type="ECO:0000259" key="7">
    <source>
        <dbReference type="SMART" id="SM00906"/>
    </source>
</evidence>
<evidence type="ECO:0000313" key="9">
    <source>
        <dbReference type="Proteomes" id="UP000308092"/>
    </source>
</evidence>
<evidence type="ECO:0000256" key="2">
    <source>
        <dbReference type="ARBA" id="ARBA00023015"/>
    </source>
</evidence>
<organism evidence="8 9">
    <name type="scientific">Aspergillus tanneri</name>
    <dbReference type="NCBI Taxonomy" id="1220188"/>
    <lineage>
        <taxon>Eukaryota</taxon>
        <taxon>Fungi</taxon>
        <taxon>Dikarya</taxon>
        <taxon>Ascomycota</taxon>
        <taxon>Pezizomycotina</taxon>
        <taxon>Eurotiomycetes</taxon>
        <taxon>Eurotiomycetidae</taxon>
        <taxon>Eurotiales</taxon>
        <taxon>Aspergillaceae</taxon>
        <taxon>Aspergillus</taxon>
        <taxon>Aspergillus subgen. Circumdati</taxon>
    </lineage>
</organism>
<dbReference type="VEuPathDB" id="FungiDB:EYZ11_009994"/>
<dbReference type="EMBL" id="SOSA01000508">
    <property type="protein sequence ID" value="THC90553.1"/>
    <property type="molecule type" value="Genomic_DNA"/>
</dbReference>
<evidence type="ECO:0000256" key="5">
    <source>
        <dbReference type="ARBA" id="ARBA00023242"/>
    </source>
</evidence>
<dbReference type="GO" id="GO:0008270">
    <property type="term" value="F:zinc ion binding"/>
    <property type="evidence" value="ECO:0007669"/>
    <property type="project" value="InterPro"/>
</dbReference>
<evidence type="ECO:0000256" key="3">
    <source>
        <dbReference type="ARBA" id="ARBA00023125"/>
    </source>
</evidence>
<evidence type="ECO:0000256" key="1">
    <source>
        <dbReference type="ARBA" id="ARBA00022833"/>
    </source>
</evidence>
<dbReference type="InterPro" id="IPR007219">
    <property type="entry name" value="XnlR_reg_dom"/>
</dbReference>
<reference evidence="8 9" key="1">
    <citation type="submission" date="2019-03" db="EMBL/GenBank/DDBJ databases">
        <title>The genome sequence of a newly discovered highly antifungal drug resistant Aspergillus species, Aspergillus tanneri NIH 1004.</title>
        <authorList>
            <person name="Mounaud S."/>
            <person name="Singh I."/>
            <person name="Joardar V."/>
            <person name="Pakala S."/>
            <person name="Pakala S."/>
            <person name="Venepally P."/>
            <person name="Hoover J."/>
            <person name="Nierman W."/>
            <person name="Chung J."/>
            <person name="Losada L."/>
        </authorList>
    </citation>
    <scope>NUCLEOTIDE SEQUENCE [LARGE SCALE GENOMIC DNA]</scope>
    <source>
        <strain evidence="8 9">NIH1004</strain>
    </source>
</reference>
<evidence type="ECO:0000256" key="6">
    <source>
        <dbReference type="SAM" id="MobiDB-lite"/>
    </source>
</evidence>
<feature type="region of interest" description="Disordered" evidence="6">
    <location>
        <begin position="217"/>
        <end position="250"/>
    </location>
</feature>
<protein>
    <recommendedName>
        <fullName evidence="7">Xylanolytic transcriptional activator regulatory domain-containing protein</fullName>
    </recommendedName>
</protein>
<dbReference type="Proteomes" id="UP000308092">
    <property type="component" value="Unassembled WGS sequence"/>
</dbReference>
<keyword evidence="3" id="KW-0238">DNA-binding</keyword>
<keyword evidence="2" id="KW-0805">Transcription regulation</keyword>
<comment type="caution">
    <text evidence="8">The sequence shown here is derived from an EMBL/GenBank/DDBJ whole genome shotgun (WGS) entry which is preliminary data.</text>
</comment>
<dbReference type="GO" id="GO:0003677">
    <property type="term" value="F:DNA binding"/>
    <property type="evidence" value="ECO:0007669"/>
    <property type="project" value="UniProtKB-KW"/>
</dbReference>
<accession>A0A4S3J6H6</accession>